<dbReference type="EMBL" id="BMMF01000008">
    <property type="protein sequence ID" value="GGK39197.1"/>
    <property type="molecule type" value="Genomic_DNA"/>
</dbReference>
<proteinExistence type="inferred from homology"/>
<keyword evidence="7" id="KW-0812">Transmembrane</keyword>
<evidence type="ECO:0000256" key="7">
    <source>
        <dbReference type="RuleBase" id="RU364112"/>
    </source>
</evidence>
<protein>
    <recommendedName>
        <fullName evidence="7">Cytochrome c-type biogenesis protein</fullName>
    </recommendedName>
</protein>
<feature type="domain" description="CcmH/CycL/Ccl2/NrfF N-terminal" evidence="8">
    <location>
        <begin position="23"/>
        <end position="166"/>
    </location>
</feature>
<dbReference type="PANTHER" id="PTHR47870">
    <property type="entry name" value="CYTOCHROME C-TYPE BIOGENESIS PROTEIN CCMH"/>
    <property type="match status" value="1"/>
</dbReference>
<evidence type="ECO:0000256" key="3">
    <source>
        <dbReference type="ARBA" id="ARBA00022723"/>
    </source>
</evidence>
<comment type="similarity">
    <text evidence="1 7">Belongs to the CcmH/CycL/Ccl2/NrfF family.</text>
</comment>
<dbReference type="GO" id="GO:0005886">
    <property type="term" value="C:plasma membrane"/>
    <property type="evidence" value="ECO:0007669"/>
    <property type="project" value="TreeGrafter"/>
</dbReference>
<evidence type="ECO:0000256" key="5">
    <source>
        <dbReference type="ARBA" id="ARBA00022748"/>
    </source>
</evidence>
<feature type="chain" id="PRO_5038160305" description="Cytochrome c-type biogenesis protein" evidence="7">
    <location>
        <begin position="27"/>
        <end position="171"/>
    </location>
</feature>
<gene>
    <name evidence="9" type="ORF">GCM10011322_27820</name>
</gene>
<keyword evidence="10" id="KW-1185">Reference proteome</keyword>
<dbReference type="RefSeq" id="WP_373290588.1">
    <property type="nucleotide sequence ID" value="NZ_BMMF01000008.1"/>
</dbReference>
<evidence type="ECO:0000256" key="4">
    <source>
        <dbReference type="ARBA" id="ARBA00022729"/>
    </source>
</evidence>
<evidence type="ECO:0000313" key="10">
    <source>
        <dbReference type="Proteomes" id="UP000600449"/>
    </source>
</evidence>
<accession>A0A917QAA6</accession>
<evidence type="ECO:0000259" key="8">
    <source>
        <dbReference type="Pfam" id="PF03918"/>
    </source>
</evidence>
<evidence type="ECO:0000313" key="9">
    <source>
        <dbReference type="EMBL" id="GGK39197.1"/>
    </source>
</evidence>
<keyword evidence="6 7" id="KW-0408">Iron</keyword>
<sequence>MTTFLSGLRRSLAALAFASLVFMALAFVPQAASALSPSEMLDDPALEERAREVSKGLRCLVCQNQSIDDSDAPLARDLRTLVRERIEAGDTNDQVVEFVVDRYGDFVLLRPPVNAYTIALWVAPTLVLIAGAAGLVLTIRRRRIAATGPTAPGLSAEEEAALAKILERDRG</sequence>
<keyword evidence="4 7" id="KW-0732">Signal</keyword>
<comment type="function">
    <text evidence="7">Possible subunit of a heme lyase.</text>
</comment>
<keyword evidence="7" id="KW-1133">Transmembrane helix</keyword>
<dbReference type="InterPro" id="IPR051263">
    <property type="entry name" value="C-type_cytochrome_biogenesis"/>
</dbReference>
<reference evidence="9 10" key="1">
    <citation type="journal article" date="2014" name="Int. J. Syst. Evol. Microbiol.">
        <title>Complete genome sequence of Corynebacterium casei LMG S-19264T (=DSM 44701T), isolated from a smear-ripened cheese.</title>
        <authorList>
            <consortium name="US DOE Joint Genome Institute (JGI-PGF)"/>
            <person name="Walter F."/>
            <person name="Albersmeier A."/>
            <person name="Kalinowski J."/>
            <person name="Ruckert C."/>
        </authorList>
    </citation>
    <scope>NUCLEOTIDE SEQUENCE [LARGE SCALE GENOMIC DNA]</scope>
    <source>
        <strain evidence="9 10">CGMCC 1.9161</strain>
    </source>
</reference>
<keyword evidence="2 7" id="KW-0349">Heme</keyword>
<evidence type="ECO:0000256" key="1">
    <source>
        <dbReference type="ARBA" id="ARBA00010342"/>
    </source>
</evidence>
<dbReference type="AlphaFoldDB" id="A0A917QAA6"/>
<comment type="caution">
    <text evidence="9">The sequence shown here is derived from an EMBL/GenBank/DDBJ whole genome shotgun (WGS) entry which is preliminary data.</text>
</comment>
<evidence type="ECO:0000256" key="6">
    <source>
        <dbReference type="ARBA" id="ARBA00023004"/>
    </source>
</evidence>
<dbReference type="GO" id="GO:0046872">
    <property type="term" value="F:metal ion binding"/>
    <property type="evidence" value="ECO:0007669"/>
    <property type="project" value="UniProtKB-KW"/>
</dbReference>
<keyword evidence="7" id="KW-0472">Membrane</keyword>
<evidence type="ECO:0000256" key="2">
    <source>
        <dbReference type="ARBA" id="ARBA00022617"/>
    </source>
</evidence>
<dbReference type="Pfam" id="PF03918">
    <property type="entry name" value="CcmH"/>
    <property type="match status" value="1"/>
</dbReference>
<dbReference type="InterPro" id="IPR005616">
    <property type="entry name" value="CcmH/CycL/Ccl2/NrfF_N"/>
</dbReference>
<organism evidence="9 10">
    <name type="scientific">Salinarimonas ramus</name>
    <dbReference type="NCBI Taxonomy" id="690164"/>
    <lineage>
        <taxon>Bacteria</taxon>
        <taxon>Pseudomonadati</taxon>
        <taxon>Pseudomonadota</taxon>
        <taxon>Alphaproteobacteria</taxon>
        <taxon>Hyphomicrobiales</taxon>
        <taxon>Salinarimonadaceae</taxon>
        <taxon>Salinarimonas</taxon>
    </lineage>
</organism>
<feature type="signal peptide" evidence="7">
    <location>
        <begin position="1"/>
        <end position="26"/>
    </location>
</feature>
<keyword evidence="5" id="KW-0201">Cytochrome c-type biogenesis</keyword>
<dbReference type="PANTHER" id="PTHR47870:SF1">
    <property type="entry name" value="CYTOCHROME C-TYPE BIOGENESIS PROTEIN CCMH"/>
    <property type="match status" value="1"/>
</dbReference>
<dbReference type="CDD" id="cd16378">
    <property type="entry name" value="CcmH_N"/>
    <property type="match status" value="1"/>
</dbReference>
<dbReference type="GO" id="GO:0017004">
    <property type="term" value="P:cytochrome complex assembly"/>
    <property type="evidence" value="ECO:0007669"/>
    <property type="project" value="UniProtKB-KW"/>
</dbReference>
<feature type="transmembrane region" description="Helical" evidence="7">
    <location>
        <begin position="118"/>
        <end position="139"/>
    </location>
</feature>
<keyword evidence="3 7" id="KW-0479">Metal-binding</keyword>
<dbReference type="InterPro" id="IPR038297">
    <property type="entry name" value="CcmH/CycL/NrfF/Ccl2_sf"/>
</dbReference>
<dbReference type="Gene3D" id="1.10.8.640">
    <property type="entry name" value="Cytochrome C biogenesis protein"/>
    <property type="match status" value="1"/>
</dbReference>
<dbReference type="Proteomes" id="UP000600449">
    <property type="component" value="Unassembled WGS sequence"/>
</dbReference>
<name>A0A917QAA6_9HYPH</name>